<evidence type="ECO:0000313" key="3">
    <source>
        <dbReference type="Proteomes" id="UP000178406"/>
    </source>
</evidence>
<reference evidence="2 3" key="1">
    <citation type="journal article" date="2016" name="Nat. Commun.">
        <title>Thousands of microbial genomes shed light on interconnected biogeochemical processes in an aquifer system.</title>
        <authorList>
            <person name="Anantharaman K."/>
            <person name="Brown C.T."/>
            <person name="Hug L.A."/>
            <person name="Sharon I."/>
            <person name="Castelle C.J."/>
            <person name="Probst A.J."/>
            <person name="Thomas B.C."/>
            <person name="Singh A."/>
            <person name="Wilkins M.J."/>
            <person name="Karaoz U."/>
            <person name="Brodie E.L."/>
            <person name="Williams K.H."/>
            <person name="Hubbard S.S."/>
            <person name="Banfield J.F."/>
        </authorList>
    </citation>
    <scope>NUCLEOTIDE SEQUENCE [LARGE SCALE GENOMIC DNA]</scope>
</reference>
<evidence type="ECO:0000256" key="1">
    <source>
        <dbReference type="SAM" id="MobiDB-lite"/>
    </source>
</evidence>
<gene>
    <name evidence="2" type="ORF">A3J56_02860</name>
</gene>
<dbReference type="Proteomes" id="UP000178406">
    <property type="component" value="Unassembled WGS sequence"/>
</dbReference>
<evidence type="ECO:0000313" key="2">
    <source>
        <dbReference type="EMBL" id="OGF74413.1"/>
    </source>
</evidence>
<accession>A0A1F5WFK8</accession>
<sequence>MRLLDSFQDAQANHKAAVFHTRASRISVVGQHRCDVFLIQGGANGRKQSARGAPSTQIQVVSVRRERQKKQRWRVSL</sequence>
<dbReference type="AlphaFoldDB" id="A0A1F5WFK8"/>
<dbReference type="STRING" id="1798338.A3J56_02860"/>
<name>A0A1F5WFK8_9BACT</name>
<comment type="caution">
    <text evidence="2">The sequence shown here is derived from an EMBL/GenBank/DDBJ whole genome shotgun (WGS) entry which is preliminary data.</text>
</comment>
<organism evidence="2 3">
    <name type="scientific">Candidatus Giovannonibacteria bacterium RIFCSPHIGHO2_02_FULL_46_20</name>
    <dbReference type="NCBI Taxonomy" id="1798338"/>
    <lineage>
        <taxon>Bacteria</taxon>
        <taxon>Candidatus Giovannoniibacteriota</taxon>
    </lineage>
</organism>
<protein>
    <submittedName>
        <fullName evidence="2">Uncharacterized protein</fullName>
    </submittedName>
</protein>
<feature type="region of interest" description="Disordered" evidence="1">
    <location>
        <begin position="45"/>
        <end position="64"/>
    </location>
</feature>
<dbReference type="EMBL" id="MFHQ01000024">
    <property type="protein sequence ID" value="OGF74413.1"/>
    <property type="molecule type" value="Genomic_DNA"/>
</dbReference>
<proteinExistence type="predicted"/>